<feature type="compositionally biased region" description="Basic and acidic residues" evidence="1">
    <location>
        <begin position="27"/>
        <end position="37"/>
    </location>
</feature>
<gene>
    <name evidence="2" type="ORF">D7D52_08910</name>
</gene>
<dbReference type="OrthoDB" id="9943393at2"/>
<dbReference type="AlphaFoldDB" id="A0A386ZA27"/>
<feature type="region of interest" description="Disordered" evidence="1">
    <location>
        <begin position="1"/>
        <end position="90"/>
    </location>
</feature>
<name>A0A386ZA27_9NOCA</name>
<dbReference type="RefSeq" id="WP_120735889.1">
    <property type="nucleotide sequence ID" value="NZ_CP032568.1"/>
</dbReference>
<sequence>MPQPARLRPRRAPGRARLGKGMGGRGAQHEQPTRTDTGEFQPGAAQPGPDGPHEAASGRGAPGRRRVTVPVAPYAERGGRVTAGMSGEGFERAGTTWDWFVNTTCWDWYENSSGRNDRGDADA</sequence>
<feature type="compositionally biased region" description="Basic residues" evidence="1">
    <location>
        <begin position="7"/>
        <end position="18"/>
    </location>
</feature>
<keyword evidence="3" id="KW-1185">Reference proteome</keyword>
<accession>A0A386ZA27</accession>
<dbReference type="EMBL" id="CP032568">
    <property type="protein sequence ID" value="AYF73964.1"/>
    <property type="molecule type" value="Genomic_DNA"/>
</dbReference>
<evidence type="ECO:0000313" key="2">
    <source>
        <dbReference type="EMBL" id="AYF73964.1"/>
    </source>
</evidence>
<evidence type="ECO:0000256" key="1">
    <source>
        <dbReference type="SAM" id="MobiDB-lite"/>
    </source>
</evidence>
<reference evidence="2 3" key="1">
    <citation type="submission" date="2018-09" db="EMBL/GenBank/DDBJ databases">
        <title>Nocardia yunnanensis sp. nov., an actinomycete isolated from a soil sample.</title>
        <authorList>
            <person name="Zhang J."/>
        </authorList>
    </citation>
    <scope>NUCLEOTIDE SEQUENCE [LARGE SCALE GENOMIC DNA]</scope>
    <source>
        <strain evidence="2 3">CFHS0054</strain>
    </source>
</reference>
<proteinExistence type="predicted"/>
<protein>
    <submittedName>
        <fullName evidence="2">Uncharacterized protein</fullName>
    </submittedName>
</protein>
<organism evidence="2 3">
    <name type="scientific">Nocardia yunnanensis</name>
    <dbReference type="NCBI Taxonomy" id="2382165"/>
    <lineage>
        <taxon>Bacteria</taxon>
        <taxon>Bacillati</taxon>
        <taxon>Actinomycetota</taxon>
        <taxon>Actinomycetes</taxon>
        <taxon>Mycobacteriales</taxon>
        <taxon>Nocardiaceae</taxon>
        <taxon>Nocardia</taxon>
    </lineage>
</organism>
<dbReference type="Proteomes" id="UP000267164">
    <property type="component" value="Chromosome"/>
</dbReference>
<evidence type="ECO:0000313" key="3">
    <source>
        <dbReference type="Proteomes" id="UP000267164"/>
    </source>
</evidence>
<dbReference type="KEGG" id="nyu:D7D52_08910"/>